<dbReference type="PANTHER" id="PTHR24006:SF733">
    <property type="entry name" value="RE52890P"/>
    <property type="match status" value="1"/>
</dbReference>
<dbReference type="GO" id="GO:0006508">
    <property type="term" value="P:proteolysis"/>
    <property type="evidence" value="ECO:0007669"/>
    <property type="project" value="UniProtKB-KW"/>
</dbReference>
<evidence type="ECO:0000259" key="7">
    <source>
        <dbReference type="PROSITE" id="PS50235"/>
    </source>
</evidence>
<dbReference type="GO" id="GO:0016579">
    <property type="term" value="P:protein deubiquitination"/>
    <property type="evidence" value="ECO:0007669"/>
    <property type="project" value="InterPro"/>
</dbReference>
<evidence type="ECO:0000313" key="9">
    <source>
        <dbReference type="Proteomes" id="UP000037923"/>
    </source>
</evidence>
<comment type="similarity">
    <text evidence="2 5">Belongs to the peptidase C19 family.</text>
</comment>
<organism evidence="8 9">
    <name type="scientific">Leptomonas pyrrhocoris</name>
    <name type="common">Firebug parasite</name>
    <dbReference type="NCBI Taxonomy" id="157538"/>
    <lineage>
        <taxon>Eukaryota</taxon>
        <taxon>Discoba</taxon>
        <taxon>Euglenozoa</taxon>
        <taxon>Kinetoplastea</taxon>
        <taxon>Metakinetoplastina</taxon>
        <taxon>Trypanosomatida</taxon>
        <taxon>Trypanosomatidae</taxon>
        <taxon>Leishmaniinae</taxon>
        <taxon>Leptomonas</taxon>
    </lineage>
</organism>
<evidence type="ECO:0000256" key="4">
    <source>
        <dbReference type="ARBA" id="ARBA00022801"/>
    </source>
</evidence>
<dbReference type="PANTHER" id="PTHR24006">
    <property type="entry name" value="UBIQUITIN CARBOXYL-TERMINAL HYDROLASE"/>
    <property type="match status" value="1"/>
</dbReference>
<dbReference type="GO" id="GO:0005634">
    <property type="term" value="C:nucleus"/>
    <property type="evidence" value="ECO:0007669"/>
    <property type="project" value="TreeGrafter"/>
</dbReference>
<feature type="region of interest" description="Disordered" evidence="6">
    <location>
        <begin position="1"/>
        <end position="82"/>
    </location>
</feature>
<dbReference type="InterPro" id="IPR018200">
    <property type="entry name" value="USP_CS"/>
</dbReference>
<dbReference type="InterPro" id="IPR050164">
    <property type="entry name" value="Peptidase_C19"/>
</dbReference>
<keyword evidence="5" id="KW-0788">Thiol protease</keyword>
<dbReference type="InterPro" id="IPR038765">
    <property type="entry name" value="Papain-like_cys_pep_sf"/>
</dbReference>
<dbReference type="EC" id="3.4.19.12" evidence="5"/>
<evidence type="ECO:0000256" key="5">
    <source>
        <dbReference type="RuleBase" id="RU366025"/>
    </source>
</evidence>
<feature type="compositionally biased region" description="Low complexity" evidence="6">
    <location>
        <begin position="66"/>
        <end position="82"/>
    </location>
</feature>
<dbReference type="AlphaFoldDB" id="A0A0N0VEL2"/>
<dbReference type="InterPro" id="IPR001394">
    <property type="entry name" value="Peptidase_C19_UCH"/>
</dbReference>
<evidence type="ECO:0000256" key="2">
    <source>
        <dbReference type="ARBA" id="ARBA00009085"/>
    </source>
</evidence>
<feature type="compositionally biased region" description="Low complexity" evidence="6">
    <location>
        <begin position="31"/>
        <end position="58"/>
    </location>
</feature>
<dbReference type="Gene3D" id="3.90.70.10">
    <property type="entry name" value="Cysteine proteinases"/>
    <property type="match status" value="1"/>
</dbReference>
<dbReference type="OrthoDB" id="27652at2759"/>
<dbReference type="PROSITE" id="PS00972">
    <property type="entry name" value="USP_1"/>
    <property type="match status" value="1"/>
</dbReference>
<dbReference type="Pfam" id="PF00443">
    <property type="entry name" value="UCH"/>
    <property type="match status" value="1"/>
</dbReference>
<evidence type="ECO:0000256" key="6">
    <source>
        <dbReference type="SAM" id="MobiDB-lite"/>
    </source>
</evidence>
<dbReference type="GeneID" id="26906620"/>
<evidence type="ECO:0000256" key="3">
    <source>
        <dbReference type="ARBA" id="ARBA00022670"/>
    </source>
</evidence>
<proteinExistence type="inferred from homology"/>
<keyword evidence="4 5" id="KW-0378">Hydrolase</keyword>
<keyword evidence="3 5" id="KW-0645">Protease</keyword>
<name>A0A0N0VEL2_LEPPY</name>
<dbReference type="RefSeq" id="XP_015656597.1">
    <property type="nucleotide sequence ID" value="XM_015804619.1"/>
</dbReference>
<feature type="region of interest" description="Disordered" evidence="6">
    <location>
        <begin position="457"/>
        <end position="489"/>
    </location>
</feature>
<feature type="region of interest" description="Disordered" evidence="6">
    <location>
        <begin position="629"/>
        <end position="665"/>
    </location>
</feature>
<dbReference type="EMBL" id="LGTL01000014">
    <property type="protein sequence ID" value="KPA78158.1"/>
    <property type="molecule type" value="Genomic_DNA"/>
</dbReference>
<evidence type="ECO:0000256" key="1">
    <source>
        <dbReference type="ARBA" id="ARBA00000707"/>
    </source>
</evidence>
<dbReference type="OMA" id="GHYFTCV"/>
<dbReference type="SUPFAM" id="SSF54001">
    <property type="entry name" value="Cysteine proteinases"/>
    <property type="match status" value="1"/>
</dbReference>
<evidence type="ECO:0000313" key="8">
    <source>
        <dbReference type="EMBL" id="KPA78158.1"/>
    </source>
</evidence>
<keyword evidence="5" id="KW-0833">Ubl conjugation pathway</keyword>
<reference evidence="8 9" key="1">
    <citation type="submission" date="2015-07" db="EMBL/GenBank/DDBJ databases">
        <title>High-quality genome of monoxenous trypanosomatid Leptomonas pyrrhocoris.</title>
        <authorList>
            <person name="Flegontov P."/>
            <person name="Butenko A."/>
            <person name="Firsov S."/>
            <person name="Vlcek C."/>
            <person name="Logacheva M.D."/>
            <person name="Field M."/>
            <person name="Filatov D."/>
            <person name="Flegontova O."/>
            <person name="Gerasimov E."/>
            <person name="Jackson A.P."/>
            <person name="Kelly S."/>
            <person name="Opperdoes F."/>
            <person name="O'Reilly A."/>
            <person name="Votypka J."/>
            <person name="Yurchenko V."/>
            <person name="Lukes J."/>
        </authorList>
    </citation>
    <scope>NUCLEOTIDE SEQUENCE [LARGE SCALE GENOMIC DNA]</scope>
    <source>
        <strain evidence="8">H10</strain>
    </source>
</reference>
<gene>
    <name evidence="8" type="ORF">ABB37_06331</name>
</gene>
<comment type="caution">
    <text evidence="8">The sequence shown here is derived from an EMBL/GenBank/DDBJ whole genome shotgun (WGS) entry which is preliminary data.</text>
</comment>
<dbReference type="GO" id="GO:0004843">
    <property type="term" value="F:cysteine-type deubiquitinase activity"/>
    <property type="evidence" value="ECO:0007669"/>
    <property type="project" value="UniProtKB-UniRule"/>
</dbReference>
<accession>A0A0N0VEL2</accession>
<sequence>MGNESSKTSGAPSAATTANRRDGGGGGGGPSKSAATNAATTAASSKLNAPSSSATQRPQPQPQPQQSPAMSVPQRSSAPVAVPSGAVANQRDFLSSVDVPVSGALNGNGGNADNVASSVPCYVDASSMVYTLPSFTSETSLVGSGGAGANPVAAINAYGGGGPAVNPASAPLLLAAAASASDFRVGAPSSPLSPLRRHFPIGSASSPIAIPTYNTTTTSAVEELSCSSPVLRSYRKHSFSTSKRDMCLAKSPTSPPATYFGPSSLSANAPDTLATLAPPSAASGSSGTAIHTKFLEITGHPLGLENYGNTCYCNSVIQLIYHCTPLRLRLLELYDVYVSKKGKPGFEEDTVLYQLCSLIALMHKSNNRSKEKYPREKIAPKDLLQCARQKNEIFNNDMQQDAHEFTMFLINDITETEQRIMADPSNANLFLQHEAAMKKKKSSSFSFWKHSKDKTISASSQKASKHDKSSTSSSTAENSRAKSGGAQQPFSGDLTPLQVILQGQFGSLTACLECDNITARDEVFIDLSLETGQGCSLLRCLDHFGDPEYFWGKNKLRCDECKAQVRAAKTIHVQQLPQYALLIHLKRFQYDVKRQTFTKKADHVALPMQMDVEEYLTDPEVIEKNLRNEQARWQNDNASASTGKKEEGSAAGAGAGGGSPDTFKPASEELRRKLRGVARHKARFELTGFVAHIGEGPNSGHYFTCVRYGPQLWRRFDDETVSTMAERDVQQYFGVPSDATGVVTTTAYILLYERVA</sequence>
<dbReference type="PROSITE" id="PS50235">
    <property type="entry name" value="USP_3"/>
    <property type="match status" value="1"/>
</dbReference>
<feature type="compositionally biased region" description="Polar residues" evidence="6">
    <location>
        <begin position="631"/>
        <end position="642"/>
    </location>
</feature>
<protein>
    <recommendedName>
        <fullName evidence="5">Ubiquitin carboxyl-terminal hydrolase</fullName>
        <ecNumber evidence="5">3.4.19.12</ecNumber>
    </recommendedName>
</protein>
<dbReference type="InterPro" id="IPR028889">
    <property type="entry name" value="USP"/>
</dbReference>
<dbReference type="VEuPathDB" id="TriTrypDB:LpyrH10_14_0460"/>
<dbReference type="PROSITE" id="PS00973">
    <property type="entry name" value="USP_2"/>
    <property type="match status" value="1"/>
</dbReference>
<comment type="catalytic activity">
    <reaction evidence="1 5">
        <text>Thiol-dependent hydrolysis of ester, thioester, amide, peptide and isopeptide bonds formed by the C-terminal Gly of ubiquitin (a 76-residue protein attached to proteins as an intracellular targeting signal).</text>
        <dbReference type="EC" id="3.4.19.12"/>
    </reaction>
</comment>
<feature type="domain" description="USP" evidence="7">
    <location>
        <begin position="302"/>
        <end position="755"/>
    </location>
</feature>
<feature type="compositionally biased region" description="Polar residues" evidence="6">
    <location>
        <begin position="1"/>
        <end position="18"/>
    </location>
</feature>
<dbReference type="GO" id="GO:0005829">
    <property type="term" value="C:cytosol"/>
    <property type="evidence" value="ECO:0007669"/>
    <property type="project" value="TreeGrafter"/>
</dbReference>
<dbReference type="Proteomes" id="UP000037923">
    <property type="component" value="Unassembled WGS sequence"/>
</dbReference>
<keyword evidence="9" id="KW-1185">Reference proteome</keyword>